<dbReference type="InterPro" id="IPR011008">
    <property type="entry name" value="Dimeric_a/b-barrel"/>
</dbReference>
<organism evidence="2 3">
    <name type="scientific">Roseomonas indoligenes</name>
    <dbReference type="NCBI Taxonomy" id="2820811"/>
    <lineage>
        <taxon>Bacteria</taxon>
        <taxon>Pseudomonadati</taxon>
        <taxon>Pseudomonadota</taxon>
        <taxon>Alphaproteobacteria</taxon>
        <taxon>Acetobacterales</taxon>
        <taxon>Roseomonadaceae</taxon>
        <taxon>Roseomonas</taxon>
    </lineage>
</organism>
<protein>
    <submittedName>
        <fullName evidence="2">DUF1330 domain-containing protein</fullName>
    </submittedName>
</protein>
<dbReference type="SUPFAM" id="SSF54909">
    <property type="entry name" value="Dimeric alpha+beta barrel"/>
    <property type="match status" value="1"/>
</dbReference>
<evidence type="ECO:0000313" key="3">
    <source>
        <dbReference type="Proteomes" id="UP000677537"/>
    </source>
</evidence>
<dbReference type="PANTHER" id="PTHR41521:SF4">
    <property type="entry name" value="BLR0684 PROTEIN"/>
    <property type="match status" value="1"/>
</dbReference>
<dbReference type="Pfam" id="PF07045">
    <property type="entry name" value="DUF1330"/>
    <property type="match status" value="1"/>
</dbReference>
<dbReference type="InterPro" id="IPR010753">
    <property type="entry name" value="DUF1330"/>
</dbReference>
<dbReference type="PANTHER" id="PTHR41521">
    <property type="match status" value="1"/>
</dbReference>
<reference evidence="2" key="1">
    <citation type="submission" date="2021-03" db="EMBL/GenBank/DDBJ databases">
        <authorList>
            <person name="So Y."/>
        </authorList>
    </citation>
    <scope>NUCLEOTIDE SEQUENCE</scope>
    <source>
        <strain evidence="2">SG15</strain>
    </source>
</reference>
<keyword evidence="3" id="KW-1185">Reference proteome</keyword>
<gene>
    <name evidence="2" type="ORF">J5Y10_24105</name>
</gene>
<evidence type="ECO:0000313" key="2">
    <source>
        <dbReference type="EMBL" id="MBP0495890.1"/>
    </source>
</evidence>
<name>A0A940N699_9PROT</name>
<sequence length="97" mass="10670">MPAYMVAEVEFIPGPALDHYRALAGAAIAAHGGTFLVRGQEKTVTEGEHRFRRVIIVAFPSLDAAERWYRSAEYAEALRASGKAMHRTLYLVDGVPP</sequence>
<dbReference type="EMBL" id="JAGIZA010000023">
    <property type="protein sequence ID" value="MBP0495890.1"/>
    <property type="molecule type" value="Genomic_DNA"/>
</dbReference>
<dbReference type="Gene3D" id="3.30.70.100">
    <property type="match status" value="1"/>
</dbReference>
<dbReference type="Proteomes" id="UP000677537">
    <property type="component" value="Unassembled WGS sequence"/>
</dbReference>
<dbReference type="AlphaFoldDB" id="A0A940N699"/>
<proteinExistence type="predicted"/>
<accession>A0A940N699</accession>
<evidence type="ECO:0000259" key="1">
    <source>
        <dbReference type="Pfam" id="PF07045"/>
    </source>
</evidence>
<comment type="caution">
    <text evidence="2">The sequence shown here is derived from an EMBL/GenBank/DDBJ whole genome shotgun (WGS) entry which is preliminary data.</text>
</comment>
<feature type="domain" description="DUF1330" evidence="1">
    <location>
        <begin position="2"/>
        <end position="95"/>
    </location>
</feature>
<dbReference type="RefSeq" id="WP_209376687.1">
    <property type="nucleotide sequence ID" value="NZ_JAGIZA010000023.1"/>
</dbReference>